<gene>
    <name evidence="8" type="ORF">M3P05_18465</name>
</gene>
<comment type="caution">
    <text evidence="8">The sequence shown here is derived from an EMBL/GenBank/DDBJ whole genome shotgun (WGS) entry which is preliminary data.</text>
</comment>
<dbReference type="Pfam" id="PF00589">
    <property type="entry name" value="Phage_integrase"/>
    <property type="match status" value="1"/>
</dbReference>
<keyword evidence="2" id="KW-0229">DNA integration</keyword>
<dbReference type="InterPro" id="IPR002104">
    <property type="entry name" value="Integrase_catalytic"/>
</dbReference>
<dbReference type="PROSITE" id="PS51898">
    <property type="entry name" value="TYR_RECOMBINASE"/>
    <property type="match status" value="1"/>
</dbReference>
<dbReference type="PROSITE" id="PS51900">
    <property type="entry name" value="CB"/>
    <property type="match status" value="1"/>
</dbReference>
<keyword evidence="9" id="KW-1185">Reference proteome</keyword>
<comment type="similarity">
    <text evidence="1">Belongs to the 'phage' integrase family.</text>
</comment>
<feature type="domain" description="Core-binding (CB)" evidence="7">
    <location>
        <begin position="1"/>
        <end position="81"/>
    </location>
</feature>
<dbReference type="Proteomes" id="UP001203338">
    <property type="component" value="Unassembled WGS sequence"/>
</dbReference>
<evidence type="ECO:0000256" key="3">
    <source>
        <dbReference type="ARBA" id="ARBA00023125"/>
    </source>
</evidence>
<feature type="domain" description="Tyr recombinase" evidence="6">
    <location>
        <begin position="99"/>
        <end position="312"/>
    </location>
</feature>
<evidence type="ECO:0000313" key="9">
    <source>
        <dbReference type="Proteomes" id="UP001203338"/>
    </source>
</evidence>
<dbReference type="NCBIfam" id="TIGR02249">
    <property type="entry name" value="integrase_gron"/>
    <property type="match status" value="1"/>
</dbReference>
<proteinExistence type="inferred from homology"/>
<dbReference type="InterPro" id="IPR011946">
    <property type="entry name" value="Integrase_integron-type"/>
</dbReference>
<name>A0ABT0PKY6_9GAMM</name>
<dbReference type="RefSeq" id="WP_249701574.1">
    <property type="nucleotide sequence ID" value="NZ_JAMFLX010000036.1"/>
</dbReference>
<evidence type="ECO:0000256" key="2">
    <source>
        <dbReference type="ARBA" id="ARBA00022908"/>
    </source>
</evidence>
<dbReference type="SUPFAM" id="SSF56349">
    <property type="entry name" value="DNA breaking-rejoining enzymes"/>
    <property type="match status" value="1"/>
</dbReference>
<keyword evidence="3 5" id="KW-0238">DNA-binding</keyword>
<evidence type="ECO:0000259" key="6">
    <source>
        <dbReference type="PROSITE" id="PS51898"/>
    </source>
</evidence>
<dbReference type="InterPro" id="IPR010998">
    <property type="entry name" value="Integrase_recombinase_N"/>
</dbReference>
<reference evidence="8 9" key="1">
    <citation type="submission" date="2022-05" db="EMBL/GenBank/DDBJ databases">
        <authorList>
            <person name="Park J.-S."/>
        </authorList>
    </citation>
    <scope>NUCLEOTIDE SEQUENCE [LARGE SCALE GENOMIC DNA]</scope>
    <source>
        <strain evidence="8 9">2012CJ34-2</strain>
    </source>
</reference>
<sequence>MRLQQQFQQAIRTMNYAYATEKAYWSWIRQYLKFHKMCHPASMGGEQISEFLSYLVMQRHISINTQQQALSALVFLYRNVLQREELIINEWSFSRRPKKLPVVFSRNEAELVLSHLQGTPLLISQLMYGAGLRLMEAIRVRVKDVDFSRNEITVREGKGGKDRITVLPQKTVPSLKRHIEHSAALHQKALAENVSHVHLPGALAKKYPNAGKELAWQFIFASNQLSRDPRSGKVGRHHINERHIQRRVKAAIYKAGIHKHASCHTFRHSFATHLLETGYDIRTVQELLGHSNVNTTMIYTHVLNRGGRGVKSPVDN</sequence>
<evidence type="ECO:0000256" key="4">
    <source>
        <dbReference type="ARBA" id="ARBA00023172"/>
    </source>
</evidence>
<dbReference type="InterPro" id="IPR004107">
    <property type="entry name" value="Integrase_SAM-like_N"/>
</dbReference>
<dbReference type="EMBL" id="JAMFLX010000036">
    <property type="protein sequence ID" value="MCL6271906.1"/>
    <property type="molecule type" value="Genomic_DNA"/>
</dbReference>
<keyword evidence="4" id="KW-0233">DNA recombination</keyword>
<evidence type="ECO:0000313" key="8">
    <source>
        <dbReference type="EMBL" id="MCL6271906.1"/>
    </source>
</evidence>
<evidence type="ECO:0000259" key="7">
    <source>
        <dbReference type="PROSITE" id="PS51900"/>
    </source>
</evidence>
<dbReference type="PANTHER" id="PTHR30349">
    <property type="entry name" value="PHAGE INTEGRASE-RELATED"/>
    <property type="match status" value="1"/>
</dbReference>
<dbReference type="Pfam" id="PF13495">
    <property type="entry name" value="Phage_int_SAM_4"/>
    <property type="match status" value="1"/>
</dbReference>
<dbReference type="InterPro" id="IPR011010">
    <property type="entry name" value="DNA_brk_join_enz"/>
</dbReference>
<dbReference type="InterPro" id="IPR050090">
    <property type="entry name" value="Tyrosine_recombinase_XerCD"/>
</dbReference>
<dbReference type="PANTHER" id="PTHR30349:SF64">
    <property type="entry name" value="PROPHAGE INTEGRASE INTD-RELATED"/>
    <property type="match status" value="1"/>
</dbReference>
<dbReference type="InterPro" id="IPR013762">
    <property type="entry name" value="Integrase-like_cat_sf"/>
</dbReference>
<evidence type="ECO:0000256" key="5">
    <source>
        <dbReference type="PROSITE-ProRule" id="PRU01248"/>
    </source>
</evidence>
<protein>
    <submittedName>
        <fullName evidence="8">Integron integrase</fullName>
    </submittedName>
</protein>
<organism evidence="8 9">
    <name type="scientific">Parendozoicomonas callyspongiae</name>
    <dbReference type="NCBI Taxonomy" id="2942213"/>
    <lineage>
        <taxon>Bacteria</taxon>
        <taxon>Pseudomonadati</taxon>
        <taxon>Pseudomonadota</taxon>
        <taxon>Gammaproteobacteria</taxon>
        <taxon>Oceanospirillales</taxon>
        <taxon>Endozoicomonadaceae</taxon>
        <taxon>Parendozoicomonas</taxon>
    </lineage>
</organism>
<dbReference type="Gene3D" id="1.10.443.10">
    <property type="entry name" value="Intergrase catalytic core"/>
    <property type="match status" value="1"/>
</dbReference>
<evidence type="ECO:0000256" key="1">
    <source>
        <dbReference type="ARBA" id="ARBA00008857"/>
    </source>
</evidence>
<accession>A0ABT0PKY6</accession>
<dbReference type="Gene3D" id="1.10.150.130">
    <property type="match status" value="1"/>
</dbReference>
<dbReference type="InterPro" id="IPR044068">
    <property type="entry name" value="CB"/>
</dbReference>